<dbReference type="Proteomes" id="UP000178227">
    <property type="component" value="Unassembled WGS sequence"/>
</dbReference>
<accession>A0A1F8GDV5</accession>
<reference evidence="1 2" key="1">
    <citation type="journal article" date="2016" name="Nat. Commun.">
        <title>Thousands of microbial genomes shed light on interconnected biogeochemical processes in an aquifer system.</title>
        <authorList>
            <person name="Anantharaman K."/>
            <person name="Brown C.T."/>
            <person name="Hug L.A."/>
            <person name="Sharon I."/>
            <person name="Castelle C.J."/>
            <person name="Probst A.J."/>
            <person name="Thomas B.C."/>
            <person name="Singh A."/>
            <person name="Wilkins M.J."/>
            <person name="Karaoz U."/>
            <person name="Brodie E.L."/>
            <person name="Williams K.H."/>
            <person name="Hubbard S.S."/>
            <person name="Banfield J.F."/>
        </authorList>
    </citation>
    <scope>NUCLEOTIDE SEQUENCE [LARGE SCALE GENOMIC DNA]</scope>
</reference>
<name>A0A1F8GDV5_9BACT</name>
<organism evidence="1 2">
    <name type="scientific">Candidatus Yanofskybacteria bacterium RIFCSPLOWO2_01_FULL_42_49</name>
    <dbReference type="NCBI Taxonomy" id="1802694"/>
    <lineage>
        <taxon>Bacteria</taxon>
        <taxon>Candidatus Yanofskyibacteriota</taxon>
    </lineage>
</organism>
<dbReference type="AlphaFoldDB" id="A0A1F8GDV5"/>
<protein>
    <submittedName>
        <fullName evidence="1">Uncharacterized protein</fullName>
    </submittedName>
</protein>
<sequence>MSRCRKFRANIKIKMNIVSKGTRDRLIKAFSVLTAVTTVLSLSGIASFAPVAFGATPADYGLTEGNTISAAGSDDPDVYIVNEHGYKRLFLSPQIFNLYGHLGGFASVKNVSPATRDAFVTSGLFRVDGDEKVYGIETTGEDVATLHWVNTSGAQAVADDANFFKKVFVINAAEKVLYSMGSDYTSVNQVPAYARGGSVAPTPVPAGSVSVSLAPGNPAGATITTNAQGVEMLRVRLSGTGTINQMVFKRQGAGAVGDFDNVYVYEGARRLTSGKTFSSATGEVTFINLNVSVSGSKDLSLVGDFSATAGNVNYVALNSVSLSSGTVSGLPVSGNNVSVSGATSGRLDVAKVGSIPNPNVGQKQALVSEFKLTANTEAALVKRITMLQGGTVKPADTVNWKIKTGTSEWTGSIDASGYVVFDMGSGHTIAKGGEAIFYVYADVNGKAAEDINLYFENATDILALGDQYGFGMNTASGTANQGIDAMDAASEAFDVTLQGGVLTIAYNGPSAGNIGTNTSDTVLLRFSMTAATNIEVRKTKLVLCKDTDGNGSFANAADTDSGWSDITDIKVTDEDSGTTVLGPADGSAFTVSHAAGTCEDSVTGAERVFTDVVDLAAGKTYNFKVTGDVNTANTDGNGVALVATDAIQVFLDNYTAGGSVSTADVTVMKYSGTNTAVADADIVPQADIGGGIQTIQAASLTLGLSSSVTSQTLVRGTTGKTAVGIAFQAGNASALKVTDVVLTGYYRDAASGAFTLGCVSTECVSGLVSSVSIYEVESGTVLSTSPSSNQLSNTTGTVTFNSLNWTVPAGATKTLGVKVNLSSNALADTDYFSFDINATGDVTALDSSSKTVNAGNADPNGSTGPTVFTTVSNAGTMTTAVAPGTPSDHAVYWGQTGDNIGMWRFAAANEGFYIEKLNFQEKDAAVQQPLVTDNVKTVYVQYKNKAGTTLTTSSTFNSVASVAFGFTGDNRPYIPKDGSLDISMLADFKSKAEGATTASQSTSFFDIDFVGQSGTGDDTFRAVGEGSGTILNGSDTGITDREQTTQIRPYRVFPEFALVAPTATKLTTVDPVLTFTITAKGLTDSNLFFDNVATGSGSLRFEVVASGVGTNNVAFTVRDAGDNSILDTGTITAATVPATAASMTIDFTSKDLEIAGGSSKTIKVYLDAVTNFNTPINTTAGVGSDYFQLVLRDENNGTNSLVSWVDNAANTTDDSDTTWDGTTGFANGFFRMLPLSGYQFLP</sequence>
<evidence type="ECO:0000313" key="2">
    <source>
        <dbReference type="Proteomes" id="UP000178227"/>
    </source>
</evidence>
<proteinExistence type="predicted"/>
<gene>
    <name evidence="1" type="ORF">A2918_00630</name>
</gene>
<dbReference type="STRING" id="1802694.A2918_00630"/>
<comment type="caution">
    <text evidence="1">The sequence shown here is derived from an EMBL/GenBank/DDBJ whole genome shotgun (WGS) entry which is preliminary data.</text>
</comment>
<evidence type="ECO:0000313" key="1">
    <source>
        <dbReference type="EMBL" id="OGN23565.1"/>
    </source>
</evidence>
<dbReference type="EMBL" id="MGKI01000001">
    <property type="protein sequence ID" value="OGN23565.1"/>
    <property type="molecule type" value="Genomic_DNA"/>
</dbReference>